<evidence type="ECO:0000313" key="5">
    <source>
        <dbReference type="Proteomes" id="UP001523543"/>
    </source>
</evidence>
<dbReference type="EMBL" id="JAMYZR010000054">
    <property type="protein sequence ID" value="MCP1247149.1"/>
    <property type="molecule type" value="Genomic_DNA"/>
</dbReference>
<feature type="region of interest" description="Disordered" evidence="2">
    <location>
        <begin position="1"/>
        <end position="25"/>
    </location>
</feature>
<protein>
    <submittedName>
        <fullName evidence="4">Uncharacterized protein</fullName>
    </submittedName>
</protein>
<evidence type="ECO:0000256" key="2">
    <source>
        <dbReference type="SAM" id="MobiDB-lite"/>
    </source>
</evidence>
<keyword evidence="5" id="KW-1185">Reference proteome</keyword>
<keyword evidence="3" id="KW-1133">Transmembrane helix</keyword>
<keyword evidence="3" id="KW-0812">Transmembrane</keyword>
<evidence type="ECO:0000256" key="3">
    <source>
        <dbReference type="SAM" id="Phobius"/>
    </source>
</evidence>
<dbReference type="Proteomes" id="UP001523543">
    <property type="component" value="Unassembled WGS sequence"/>
</dbReference>
<reference evidence="4 5" key="1">
    <citation type="submission" date="2022-06" db="EMBL/GenBank/DDBJ databases">
        <title>Acetobacer genomes from food samples.</title>
        <authorList>
            <person name="Sombolestani A."/>
        </authorList>
    </citation>
    <scope>NUCLEOTIDE SEQUENCE [LARGE SCALE GENOMIC DNA]</scope>
    <source>
        <strain evidence="4 5">R-83281</strain>
    </source>
</reference>
<evidence type="ECO:0000313" key="4">
    <source>
        <dbReference type="EMBL" id="MCP1247149.1"/>
    </source>
</evidence>
<feature type="non-terminal residue" evidence="4">
    <location>
        <position position="1"/>
    </location>
</feature>
<feature type="coiled-coil region" evidence="1">
    <location>
        <begin position="68"/>
        <end position="135"/>
    </location>
</feature>
<feature type="transmembrane region" description="Helical" evidence="3">
    <location>
        <begin position="153"/>
        <end position="173"/>
    </location>
</feature>
<keyword evidence="3" id="KW-0472">Membrane</keyword>
<proteinExistence type="predicted"/>
<keyword evidence="1" id="KW-0175">Coiled coil</keyword>
<comment type="caution">
    <text evidence="4">The sequence shown here is derived from an EMBL/GenBank/DDBJ whole genome shotgun (WGS) entry which is preliminary data.</text>
</comment>
<accession>A0ABT1EXR0</accession>
<gene>
    <name evidence="4" type="ORF">NKW54_14550</name>
</gene>
<sequence>RRRRGHDPHRHGKPHATPKRSSVNFQKGSYRGSFDYNEVLQYLPKAPFDDENARDFIATVAIENHNKIEELHLKINNYEKIIGKLHEDTKSNEQNYNKRLLDVESQYKNAIMKLNQEKERYSEAYQENIKESAREFLGGVVNSLIKRENELNIFSILWSGFGALCLIFGVYLICKYSKSDIENINIS</sequence>
<dbReference type="RefSeq" id="WP_253563884.1">
    <property type="nucleotide sequence ID" value="NZ_JAMYZR010000054.1"/>
</dbReference>
<feature type="compositionally biased region" description="Basic residues" evidence="2">
    <location>
        <begin position="1"/>
        <end position="18"/>
    </location>
</feature>
<organism evidence="4 5">
    <name type="scientific">Acetobacter cerevisiae</name>
    <dbReference type="NCBI Taxonomy" id="178900"/>
    <lineage>
        <taxon>Bacteria</taxon>
        <taxon>Pseudomonadati</taxon>
        <taxon>Pseudomonadota</taxon>
        <taxon>Alphaproteobacteria</taxon>
        <taxon>Acetobacterales</taxon>
        <taxon>Acetobacteraceae</taxon>
        <taxon>Acetobacter</taxon>
    </lineage>
</organism>
<evidence type="ECO:0000256" key="1">
    <source>
        <dbReference type="SAM" id="Coils"/>
    </source>
</evidence>
<name>A0ABT1EXR0_9PROT</name>